<proteinExistence type="predicted"/>
<evidence type="ECO:0000256" key="1">
    <source>
        <dbReference type="SAM" id="SignalP"/>
    </source>
</evidence>
<evidence type="ECO:0000313" key="3">
    <source>
        <dbReference type="Proteomes" id="UP001596132"/>
    </source>
</evidence>
<gene>
    <name evidence="2" type="ORF">ACFPVW_20750</name>
</gene>
<reference evidence="3" key="1">
    <citation type="journal article" date="2019" name="Int. J. Syst. Evol. Microbiol.">
        <title>The Global Catalogue of Microorganisms (GCM) 10K type strain sequencing project: providing services to taxonomists for standard genome sequencing and annotation.</title>
        <authorList>
            <consortium name="The Broad Institute Genomics Platform"/>
            <consortium name="The Broad Institute Genome Sequencing Center for Infectious Disease"/>
            <person name="Wu L."/>
            <person name="Ma J."/>
        </authorList>
    </citation>
    <scope>NUCLEOTIDE SEQUENCE [LARGE SCALE GENOMIC DNA]</scope>
    <source>
        <strain evidence="3">KCTC 15012</strain>
    </source>
</reference>
<evidence type="ECO:0000313" key="2">
    <source>
        <dbReference type="EMBL" id="MFC5708439.1"/>
    </source>
</evidence>
<keyword evidence="3" id="KW-1185">Reference proteome</keyword>
<organism evidence="2 3">
    <name type="scientific">Aeromonas eucrenophila</name>
    <dbReference type="NCBI Taxonomy" id="649"/>
    <lineage>
        <taxon>Bacteria</taxon>
        <taxon>Pseudomonadati</taxon>
        <taxon>Pseudomonadota</taxon>
        <taxon>Gammaproteobacteria</taxon>
        <taxon>Aeromonadales</taxon>
        <taxon>Aeromonadaceae</taxon>
        <taxon>Aeromonas</taxon>
    </lineage>
</organism>
<dbReference type="EMBL" id="JBHSPP010000017">
    <property type="protein sequence ID" value="MFC5708439.1"/>
    <property type="molecule type" value="Genomic_DNA"/>
</dbReference>
<comment type="caution">
    <text evidence="2">The sequence shown here is derived from an EMBL/GenBank/DDBJ whole genome shotgun (WGS) entry which is preliminary data.</text>
</comment>
<dbReference type="InterPro" id="IPR021370">
    <property type="entry name" value="DUF2987"/>
</dbReference>
<name>A0ABW0YFA0_9GAMM</name>
<dbReference type="Proteomes" id="UP001596132">
    <property type="component" value="Unassembled WGS sequence"/>
</dbReference>
<feature type="chain" id="PRO_5047068410" evidence="1">
    <location>
        <begin position="22"/>
        <end position="221"/>
    </location>
</feature>
<accession>A0ABW0YFA0</accession>
<protein>
    <submittedName>
        <fullName evidence="2">DUF2987 domain-containing protein</fullName>
    </submittedName>
</protein>
<feature type="signal peptide" evidence="1">
    <location>
        <begin position="1"/>
        <end position="21"/>
    </location>
</feature>
<dbReference type="Pfam" id="PF11205">
    <property type="entry name" value="DUF2987"/>
    <property type="match status" value="1"/>
</dbReference>
<sequence length="221" mass="24372">MKRFRYGVAASLLMLPAMVLAQPSLELQYGTFYSQMKTFAKGEFGQARLGFYLTDPQNGQRCTLTSARVTTDDREVAAEVTPDSELRLPYDDDLNLDKASVLVELGEPHESCDLSVQVMADMPEGELDVSALQAGQQDMQKLLDKLAGMVGKYFLPGMAGVRVSLAQPSGTAYLIDGDRQQVLPWQEGQLLLGNEQLADYGAGKLQLQGEILRLTPWLHKE</sequence>
<keyword evidence="1" id="KW-0732">Signal</keyword>
<dbReference type="RefSeq" id="WP_042638244.1">
    <property type="nucleotide sequence ID" value="NZ_CDDF01000001.1"/>
</dbReference>